<evidence type="ECO:0000313" key="10">
    <source>
        <dbReference type="EMBL" id="SEG98455.1"/>
    </source>
</evidence>
<dbReference type="InterPro" id="IPR012302">
    <property type="entry name" value="Malic_NAD-bd"/>
</dbReference>
<evidence type="ECO:0000259" key="9">
    <source>
        <dbReference type="SMART" id="SM01274"/>
    </source>
</evidence>
<dbReference type="SMART" id="SM00919">
    <property type="entry name" value="Malic_M"/>
    <property type="match status" value="1"/>
</dbReference>
<dbReference type="CDD" id="cd05311">
    <property type="entry name" value="NAD_bind_2_malic_enz"/>
    <property type="match status" value="1"/>
</dbReference>
<evidence type="ECO:0000313" key="13">
    <source>
        <dbReference type="Proteomes" id="UP000236729"/>
    </source>
</evidence>
<dbReference type="InterPro" id="IPR012301">
    <property type="entry name" value="Malic_N_dom"/>
</dbReference>
<dbReference type="PANTHER" id="PTHR43237">
    <property type="entry name" value="NADP-DEPENDENT MALIC ENZYME"/>
    <property type="match status" value="1"/>
</dbReference>
<feature type="binding site" evidence="5">
    <location>
        <position position="211"/>
    </location>
    <ligand>
        <name>a divalent metal cation</name>
        <dbReference type="ChEBI" id="CHEBI:60240"/>
    </ligand>
</feature>
<feature type="active site" description="Proton acceptor" evidence="3">
    <location>
        <position position="168"/>
    </location>
</feature>
<comment type="cofactor">
    <cofactor evidence="5">
        <name>Mg(2+)</name>
        <dbReference type="ChEBI" id="CHEBI:18420"/>
    </cofactor>
    <cofactor evidence="5">
        <name>Mn(2+)</name>
        <dbReference type="ChEBI" id="CHEBI:29035"/>
    </cofactor>
    <text evidence="5">Divalent metal cations. Prefers magnesium or manganese.</text>
</comment>
<dbReference type="PANTHER" id="PTHR43237:SF4">
    <property type="entry name" value="NADP-DEPENDENT MALIC ENZYME"/>
    <property type="match status" value="1"/>
</dbReference>
<protein>
    <submittedName>
        <fullName evidence="10">Malate dehydrogenase (Oxaloacetate-decarboxylating)</fullName>
    </submittedName>
</protein>
<feature type="binding site" evidence="4">
    <location>
        <position position="391"/>
    </location>
    <ligand>
        <name>(S)-malate</name>
        <dbReference type="ChEBI" id="CHEBI:15589"/>
    </ligand>
</feature>
<dbReference type="PRINTS" id="PR00072">
    <property type="entry name" value="MALOXRDTASE"/>
</dbReference>
<dbReference type="InterPro" id="IPR036291">
    <property type="entry name" value="NAD(P)-bd_dom_sf"/>
</dbReference>
<dbReference type="SMART" id="SM01274">
    <property type="entry name" value="malic"/>
    <property type="match status" value="1"/>
</dbReference>
<dbReference type="GO" id="GO:0004470">
    <property type="term" value="F:malic enzyme activity"/>
    <property type="evidence" value="ECO:0007669"/>
    <property type="project" value="InterPro"/>
</dbReference>
<feature type="active site" description="Proton donor" evidence="3">
    <location>
        <position position="113"/>
    </location>
</feature>
<evidence type="ECO:0000256" key="3">
    <source>
        <dbReference type="PIRSR" id="PIRSR000106-1"/>
    </source>
</evidence>
<evidence type="ECO:0000256" key="2">
    <source>
        <dbReference type="ARBA" id="ARBA00023002"/>
    </source>
</evidence>
<evidence type="ECO:0000256" key="5">
    <source>
        <dbReference type="PIRSR" id="PIRSR000106-3"/>
    </source>
</evidence>
<reference evidence="12 13" key="1">
    <citation type="submission" date="2016-10" db="EMBL/GenBank/DDBJ databases">
        <authorList>
            <person name="Varghese N."/>
            <person name="Submissions S."/>
        </authorList>
    </citation>
    <scope>NUCLEOTIDE SEQUENCE [LARGE SCALE GENOMIC DNA]</scope>
    <source>
        <strain evidence="13">ATCC 20501</strain>
        <strain evidence="11 12">CGMCC 4.3529</strain>
    </source>
</reference>
<feature type="region of interest" description="Disordered" evidence="7">
    <location>
        <begin position="461"/>
        <end position="484"/>
    </location>
</feature>
<dbReference type="GO" id="GO:0051287">
    <property type="term" value="F:NAD binding"/>
    <property type="evidence" value="ECO:0007669"/>
    <property type="project" value="InterPro"/>
</dbReference>
<keyword evidence="5 6" id="KW-0479">Metal-binding</keyword>
<feature type="binding site" evidence="5">
    <location>
        <position position="210"/>
    </location>
    <ligand>
        <name>a divalent metal cation</name>
        <dbReference type="ChEBI" id="CHEBI:60240"/>
    </ligand>
</feature>
<evidence type="ECO:0000256" key="7">
    <source>
        <dbReference type="SAM" id="MobiDB-lite"/>
    </source>
</evidence>
<accession>A0A1H6ENE8</accession>
<organism evidence="10 13">
    <name type="scientific">Saccharopolyspora kobensis</name>
    <dbReference type="NCBI Taxonomy" id="146035"/>
    <lineage>
        <taxon>Bacteria</taxon>
        <taxon>Bacillati</taxon>
        <taxon>Actinomycetota</taxon>
        <taxon>Actinomycetes</taxon>
        <taxon>Pseudonocardiales</taxon>
        <taxon>Pseudonocardiaceae</taxon>
        <taxon>Saccharopolyspora</taxon>
    </lineage>
</organism>
<dbReference type="AlphaFoldDB" id="A0A1H6ENE8"/>
<name>A0A1H6ENE8_9PSEU</name>
<comment type="similarity">
    <text evidence="1 6">Belongs to the malic enzymes family.</text>
</comment>
<dbReference type="GO" id="GO:0016616">
    <property type="term" value="F:oxidoreductase activity, acting on the CH-OH group of donors, NAD or NADP as acceptor"/>
    <property type="evidence" value="ECO:0007669"/>
    <property type="project" value="InterPro"/>
</dbReference>
<dbReference type="InterPro" id="IPR045213">
    <property type="entry name" value="Malic_NAD-bd_bact_type"/>
</dbReference>
<dbReference type="Pfam" id="PF03949">
    <property type="entry name" value="Malic_M"/>
    <property type="match status" value="1"/>
</dbReference>
<proteinExistence type="inferred from homology"/>
<dbReference type="Pfam" id="PF00390">
    <property type="entry name" value="malic"/>
    <property type="match status" value="1"/>
</dbReference>
<accession>A0A1I2HAW5</accession>
<feature type="domain" description="Malic enzyme N-terminal" evidence="9">
    <location>
        <begin position="92"/>
        <end position="225"/>
    </location>
</feature>
<evidence type="ECO:0000256" key="4">
    <source>
        <dbReference type="PIRSR" id="PIRSR000106-2"/>
    </source>
</evidence>
<feature type="domain" description="Malic enzyme NAD-binding" evidence="8">
    <location>
        <begin position="237"/>
        <end position="459"/>
    </location>
</feature>
<evidence type="ECO:0000259" key="8">
    <source>
        <dbReference type="SMART" id="SM00919"/>
    </source>
</evidence>
<dbReference type="PIRSF" id="PIRSF000106">
    <property type="entry name" value="ME"/>
    <property type="match status" value="1"/>
</dbReference>
<feature type="binding site" evidence="5">
    <location>
        <position position="236"/>
    </location>
    <ligand>
        <name>a divalent metal cation</name>
        <dbReference type="ChEBI" id="CHEBI:60240"/>
    </ligand>
</feature>
<dbReference type="InterPro" id="IPR001891">
    <property type="entry name" value="Malic_OxRdtase"/>
</dbReference>
<sequence>MPVPGPGYSITVRVEAPPSTTAAGDLTSAIGRAGGVITAFDVVESHADRIVVDITCNARSADHANDLAEVLDALPGVRIRKISDRTFLIHLGGKIEVNSRVALNNRDDLSRAYTPGVARVCTAIAENPEDARRLTVKRNAVAVVTDGSAVLGLGNIGPEAALPVMEGKAALFKKFAGVNAWPVCLDTQDTEEIIRAVELIAPVYGGINLEDIAAPRCFEIEARLREKLNIPVFHDDQHGTAIVVLAALRNALRVVDKDIADCRIVVCGVGAAGSAIIRLLQHKKPADIIAVDIDGIVHTGRGDSDPNLQSIAAGTNKDGRTGALSDAVRGADVFIGVSAPNLLTADDVSTMNADSIVFALANPDPEIDPLEAQKHAKIVATGRSDYPNQINNVLAFPGVFRGLLDAHAHQITDDMMIAASNAIADVVDGERLNASFIVPSVFDSAVSPAVAEAVKKAALAAKSGEPSAEGGSSLPWSMAEDIDF</sequence>
<dbReference type="Gene3D" id="3.40.50.720">
    <property type="entry name" value="NAD(P)-binding Rossmann-like Domain"/>
    <property type="match status" value="1"/>
</dbReference>
<dbReference type="GO" id="GO:0046872">
    <property type="term" value="F:metal ion binding"/>
    <property type="evidence" value="ECO:0007669"/>
    <property type="project" value="UniProtKB-KW"/>
</dbReference>
<dbReference type="SUPFAM" id="SSF51735">
    <property type="entry name" value="NAD(P)-binding Rossmann-fold domains"/>
    <property type="match status" value="1"/>
</dbReference>
<dbReference type="Proteomes" id="UP000199690">
    <property type="component" value="Unassembled WGS sequence"/>
</dbReference>
<evidence type="ECO:0000256" key="6">
    <source>
        <dbReference type="RuleBase" id="RU003427"/>
    </source>
</evidence>
<dbReference type="Proteomes" id="UP000236729">
    <property type="component" value="Unassembled WGS sequence"/>
</dbReference>
<dbReference type="EMBL" id="FOME01000024">
    <property type="protein sequence ID" value="SFF26792.1"/>
    <property type="molecule type" value="Genomic_DNA"/>
</dbReference>
<gene>
    <name evidence="10" type="ORF">SAMN02982929_07076</name>
    <name evidence="11" type="ORF">SAMN05216506_12446</name>
</gene>
<dbReference type="SUPFAM" id="SSF53223">
    <property type="entry name" value="Aminoacid dehydrogenase-like, N-terminal domain"/>
    <property type="match status" value="1"/>
</dbReference>
<reference evidence="10" key="2">
    <citation type="submission" date="2016-10" db="EMBL/GenBank/DDBJ databases">
        <authorList>
            <person name="de Groot N.N."/>
        </authorList>
    </citation>
    <scope>NUCLEOTIDE SEQUENCE [LARGE SCALE GENOMIC DNA]</scope>
    <source>
        <strain evidence="10">ATCC 20501</strain>
    </source>
</reference>
<feature type="binding site" evidence="4">
    <location>
        <position position="362"/>
    </location>
    <ligand>
        <name>(S)-malate</name>
        <dbReference type="ChEBI" id="CHEBI:15589"/>
    </ligand>
</feature>
<dbReference type="Gene3D" id="3.40.50.10380">
    <property type="entry name" value="Malic enzyme, N-terminal domain"/>
    <property type="match status" value="1"/>
</dbReference>
<dbReference type="InterPro" id="IPR051674">
    <property type="entry name" value="Malate_Decarboxylase"/>
</dbReference>
<evidence type="ECO:0000256" key="1">
    <source>
        <dbReference type="ARBA" id="ARBA00008785"/>
    </source>
</evidence>
<keyword evidence="2" id="KW-0560">Oxidoreductase</keyword>
<dbReference type="InterPro" id="IPR037062">
    <property type="entry name" value="Malic_N_dom_sf"/>
</dbReference>
<dbReference type="SMR" id="A0A1H6ENE8"/>
<dbReference type="InterPro" id="IPR046346">
    <property type="entry name" value="Aminoacid_DH-like_N_sf"/>
</dbReference>
<dbReference type="RefSeq" id="WP_093358904.1">
    <property type="nucleotide sequence ID" value="NZ_FNVB01000019.1"/>
</dbReference>
<evidence type="ECO:0000313" key="12">
    <source>
        <dbReference type="Proteomes" id="UP000199690"/>
    </source>
</evidence>
<dbReference type="EMBL" id="FNVB01000019">
    <property type="protein sequence ID" value="SEG98455.1"/>
    <property type="molecule type" value="Genomic_DNA"/>
</dbReference>
<evidence type="ECO:0000313" key="11">
    <source>
        <dbReference type="EMBL" id="SFF26792.1"/>
    </source>
</evidence>
<keyword evidence="12" id="KW-1185">Reference proteome</keyword>